<gene>
    <name evidence="3" type="ORF">CTEN210_16175</name>
</gene>
<keyword evidence="1" id="KW-0472">Membrane</keyword>
<protein>
    <submittedName>
        <fullName evidence="3">Uncharacterized protein</fullName>
    </submittedName>
</protein>
<evidence type="ECO:0000256" key="2">
    <source>
        <dbReference type="SAM" id="SignalP"/>
    </source>
</evidence>
<dbReference type="AlphaFoldDB" id="A0AAD3DBQ9"/>
<feature type="transmembrane region" description="Helical" evidence="1">
    <location>
        <begin position="178"/>
        <end position="197"/>
    </location>
</feature>
<organism evidence="3 4">
    <name type="scientific">Chaetoceros tenuissimus</name>
    <dbReference type="NCBI Taxonomy" id="426638"/>
    <lineage>
        <taxon>Eukaryota</taxon>
        <taxon>Sar</taxon>
        <taxon>Stramenopiles</taxon>
        <taxon>Ochrophyta</taxon>
        <taxon>Bacillariophyta</taxon>
        <taxon>Coscinodiscophyceae</taxon>
        <taxon>Chaetocerotophycidae</taxon>
        <taxon>Chaetocerotales</taxon>
        <taxon>Chaetocerotaceae</taxon>
        <taxon>Chaetoceros</taxon>
    </lineage>
</organism>
<keyword evidence="1" id="KW-1133">Transmembrane helix</keyword>
<reference evidence="3 4" key="1">
    <citation type="journal article" date="2021" name="Sci. Rep.">
        <title>The genome of the diatom Chaetoceros tenuissimus carries an ancient integrated fragment of an extant virus.</title>
        <authorList>
            <person name="Hongo Y."/>
            <person name="Kimura K."/>
            <person name="Takaki Y."/>
            <person name="Yoshida Y."/>
            <person name="Baba S."/>
            <person name="Kobayashi G."/>
            <person name="Nagasaki K."/>
            <person name="Hano T."/>
            <person name="Tomaru Y."/>
        </authorList>
    </citation>
    <scope>NUCLEOTIDE SEQUENCE [LARGE SCALE GENOMIC DNA]</scope>
    <source>
        <strain evidence="3 4">NIES-3715</strain>
    </source>
</reference>
<keyword evidence="4" id="KW-1185">Reference proteome</keyword>
<feature type="chain" id="PRO_5042041963" evidence="2">
    <location>
        <begin position="19"/>
        <end position="264"/>
    </location>
</feature>
<keyword evidence="1" id="KW-0812">Transmembrane</keyword>
<comment type="caution">
    <text evidence="3">The sequence shown here is derived from an EMBL/GenBank/DDBJ whole genome shotgun (WGS) entry which is preliminary data.</text>
</comment>
<feature type="signal peptide" evidence="2">
    <location>
        <begin position="1"/>
        <end position="18"/>
    </location>
</feature>
<keyword evidence="2" id="KW-0732">Signal</keyword>
<name>A0AAD3DBQ9_9STRA</name>
<dbReference type="Proteomes" id="UP001054902">
    <property type="component" value="Unassembled WGS sequence"/>
</dbReference>
<feature type="transmembrane region" description="Helical" evidence="1">
    <location>
        <begin position="98"/>
        <end position="123"/>
    </location>
</feature>
<feature type="transmembrane region" description="Helical" evidence="1">
    <location>
        <begin position="143"/>
        <end position="166"/>
    </location>
</feature>
<proteinExistence type="predicted"/>
<evidence type="ECO:0000313" key="4">
    <source>
        <dbReference type="Proteomes" id="UP001054902"/>
    </source>
</evidence>
<dbReference type="EMBL" id="BLLK01000069">
    <property type="protein sequence ID" value="GFH59699.1"/>
    <property type="molecule type" value="Genomic_DNA"/>
</dbReference>
<accession>A0AAD3DBQ9</accession>
<feature type="transmembrane region" description="Helical" evidence="1">
    <location>
        <begin position="229"/>
        <end position="253"/>
    </location>
</feature>
<evidence type="ECO:0000256" key="1">
    <source>
        <dbReference type="SAM" id="Phobius"/>
    </source>
</evidence>
<sequence length="264" mass="29081">MKLFLTFARCCILHAVLGLQVPLSNLRGPTTTSSTPAHAISPSLTDYTVAAAGFFGGVRIPASLIAGSSLAQMFVLANRESKSQLDDALIKLNKATMILSFLLTMITVIVSTAANVSMLRGRFDPLAESAYYLLKREFELEFVTARVTFLLGCLSFLIGVSNRIVLEYELLRKDKRDVLKIVGFALIGVASALASYINSTLFCWNDFIHMVAHLMTRLVQRALSKRTPLMLLSLFSITLSMVFAMKVMLVYVVKAMTSHKADEI</sequence>
<evidence type="ECO:0000313" key="3">
    <source>
        <dbReference type="EMBL" id="GFH59699.1"/>
    </source>
</evidence>